<evidence type="ECO:0000313" key="8">
    <source>
        <dbReference type="EMBL" id="CDW35518.1"/>
    </source>
</evidence>
<accession>A7TZ55</accession>
<organism evidence="6">
    <name type="scientific">Lepeophtheirus salmonis</name>
    <name type="common">Salmon louse</name>
    <name type="synonym">Caligus salmonis</name>
    <dbReference type="NCBI Taxonomy" id="72036"/>
    <lineage>
        <taxon>Eukaryota</taxon>
        <taxon>Metazoa</taxon>
        <taxon>Ecdysozoa</taxon>
        <taxon>Arthropoda</taxon>
        <taxon>Crustacea</taxon>
        <taxon>Multicrustacea</taxon>
        <taxon>Hexanauplia</taxon>
        <taxon>Copepoda</taxon>
        <taxon>Siphonostomatoida</taxon>
        <taxon>Caligidae</taxon>
        <taxon>Lepeophtheirus</taxon>
    </lineage>
</organism>
<comment type="similarity">
    <text evidence="5">Belongs to the PRA1 family.</text>
</comment>
<comment type="subcellular location">
    <subcellularLocation>
        <location evidence="1 5">Membrane</location>
        <topology evidence="1 5">Multi-pass membrane protein</topology>
    </subcellularLocation>
</comment>
<proteinExistence type="evidence at transcript level"/>
<name>A7TZ55_LEPSM</name>
<protein>
    <recommendedName>
        <fullName evidence="5">PRA1 family protein</fullName>
    </recommendedName>
</protein>
<dbReference type="PANTHER" id="PTHR12859:SF0">
    <property type="entry name" value="PRA1 FAMILY PROTEIN"/>
    <property type="match status" value="1"/>
</dbReference>
<dbReference type="AlphaFoldDB" id="A7TZ55"/>
<keyword evidence="3 5" id="KW-1133">Transmembrane helix</keyword>
<reference evidence="8" key="3">
    <citation type="submission" date="2014-05" db="EMBL/GenBank/DDBJ databases">
        <authorList>
            <person name="Chronopoulou M."/>
        </authorList>
    </citation>
    <scope>NUCLEOTIDE SEQUENCE</scope>
    <source>
        <tissue evidence="8">Whole organism</tissue>
    </source>
</reference>
<dbReference type="InterPro" id="IPR004895">
    <property type="entry name" value="Prenylated_rab_accept_PRA1"/>
</dbReference>
<evidence type="ECO:0000313" key="6">
    <source>
        <dbReference type="EMBL" id="ABU41051.1"/>
    </source>
</evidence>
<dbReference type="EMBL" id="HACA01018157">
    <property type="protein sequence ID" value="CDW35518.1"/>
    <property type="molecule type" value="Transcribed_RNA"/>
</dbReference>
<reference evidence="7" key="2">
    <citation type="submission" date="2009-06" db="EMBL/GenBank/DDBJ databases">
        <title>Lepeophtheirus salmonis ESTs and full-length cDNAs.</title>
        <authorList>
            <person name="Yasuike M."/>
            <person name="von Schalburg K."/>
            <person name="Cooper G."/>
            <person name="Leong J."/>
            <person name="Jones S.R.M."/>
            <person name="Koop B.F."/>
        </authorList>
    </citation>
    <scope>NUCLEOTIDE SEQUENCE</scope>
    <source>
        <strain evidence="7">Pacific form</strain>
        <tissue evidence="7">Whole</tissue>
    </source>
</reference>
<evidence type="ECO:0000256" key="4">
    <source>
        <dbReference type="ARBA" id="ARBA00023136"/>
    </source>
</evidence>
<gene>
    <name evidence="7" type="primary">PRAF3</name>
</gene>
<sequence length="174" mass="19850">MNMEKFREELGEPSPLRSFDDFSSSNRFQSPDWNNSERLANRVLSNLIYYQTNYFCLMAVVFLSFFLSNPHAIIITVILIGVIGALALKATPTNSKIIMSVGFVFIGVIYFREVLWFALSLGVPFAAVIIHSSMRKRNIKNKAENLKEVLGVKKKNPMSFILKQIGFTHEFIFS</sequence>
<keyword evidence="4 5" id="KW-0472">Membrane</keyword>
<evidence type="ECO:0000256" key="3">
    <source>
        <dbReference type="ARBA" id="ARBA00022989"/>
    </source>
</evidence>
<dbReference type="GO" id="GO:0016020">
    <property type="term" value="C:membrane"/>
    <property type="evidence" value="ECO:0007669"/>
    <property type="project" value="UniProtKB-SubCell"/>
</dbReference>
<dbReference type="OrthoDB" id="18213at2759"/>
<reference evidence="6" key="1">
    <citation type="submission" date="2007-03" db="EMBL/GenBank/DDBJ databases">
        <title>Salmon louse (Lepeophtheirus salmonis) transcriptomes during post molting maturation and egg production, revealed using EST-sequencing and microarray analysis.</title>
        <authorList>
            <person name="Eichner C."/>
            <person name="Frost P."/>
            <person name="Dysvik B."/>
            <person name="Kristiansen B."/>
            <person name="Jonassen I."/>
            <person name="Nilsen F."/>
        </authorList>
    </citation>
    <scope>NUCLEOTIDE SEQUENCE</scope>
</reference>
<dbReference type="Pfam" id="PF03208">
    <property type="entry name" value="PRA1"/>
    <property type="match status" value="1"/>
</dbReference>
<feature type="transmembrane region" description="Helical" evidence="5">
    <location>
        <begin position="117"/>
        <end position="134"/>
    </location>
</feature>
<evidence type="ECO:0000256" key="1">
    <source>
        <dbReference type="ARBA" id="ARBA00004141"/>
    </source>
</evidence>
<evidence type="ECO:0000256" key="2">
    <source>
        <dbReference type="ARBA" id="ARBA00022692"/>
    </source>
</evidence>
<feature type="transmembrane region" description="Helical" evidence="5">
    <location>
        <begin position="47"/>
        <end position="66"/>
    </location>
</feature>
<evidence type="ECO:0000313" key="7">
    <source>
        <dbReference type="EMBL" id="ACO11893.1"/>
    </source>
</evidence>
<dbReference type="PANTHER" id="PTHR12859">
    <property type="entry name" value="PRA1 PROTEIN"/>
    <property type="match status" value="1"/>
</dbReference>
<dbReference type="EMBL" id="BT077469">
    <property type="protein sequence ID" value="ACO11893.1"/>
    <property type="molecule type" value="mRNA"/>
</dbReference>
<dbReference type="EMBL" id="EF490866">
    <property type="protein sequence ID" value="ABU41051.1"/>
    <property type="molecule type" value="mRNA"/>
</dbReference>
<keyword evidence="2 5" id="KW-0812">Transmembrane</keyword>
<evidence type="ECO:0000256" key="5">
    <source>
        <dbReference type="RuleBase" id="RU363107"/>
    </source>
</evidence>